<dbReference type="InterPro" id="IPR016032">
    <property type="entry name" value="Sig_transdc_resp-reg_C-effctor"/>
</dbReference>
<dbReference type="InterPro" id="IPR036388">
    <property type="entry name" value="WH-like_DNA-bd_sf"/>
</dbReference>
<dbReference type="EMBL" id="CP001279">
    <property type="protein sequence ID" value="ACM93729.1"/>
    <property type="molecule type" value="Genomic_DNA"/>
</dbReference>
<dbReference type="HOGENOM" id="CLU_1388932_0_0_7"/>
<dbReference type="STRING" id="598659.NAMH_0707"/>
<dbReference type="Proteomes" id="UP000000448">
    <property type="component" value="Chromosome"/>
</dbReference>
<gene>
    <name evidence="4" type="ordered locus">NAMH_0707</name>
</gene>
<evidence type="ECO:0000313" key="4">
    <source>
        <dbReference type="EMBL" id="ACM93729.1"/>
    </source>
</evidence>
<dbReference type="InterPro" id="IPR011006">
    <property type="entry name" value="CheY-like_superfamily"/>
</dbReference>
<dbReference type="PROSITE" id="PS51755">
    <property type="entry name" value="OMPR_PHOB"/>
    <property type="match status" value="1"/>
</dbReference>
<dbReference type="OrthoDB" id="5372761at2"/>
<accession>B9L910</accession>
<keyword evidence="5" id="KW-1185">Reference proteome</keyword>
<dbReference type="CDD" id="cd00383">
    <property type="entry name" value="trans_reg_C"/>
    <property type="match status" value="1"/>
</dbReference>
<name>B9L910_NAUPA</name>
<dbReference type="InterPro" id="IPR001867">
    <property type="entry name" value="OmpR/PhoB-type_DNA-bd"/>
</dbReference>
<feature type="domain" description="OmpR/PhoB-type" evidence="3">
    <location>
        <begin position="107"/>
        <end position="196"/>
    </location>
</feature>
<keyword evidence="1 2" id="KW-0238">DNA-binding</keyword>
<reference evidence="4 5" key="1">
    <citation type="journal article" date="2009" name="PLoS Genet.">
        <title>Adaptations to submarine hydrothermal environments exemplified by the genome of Nautilia profundicola.</title>
        <authorList>
            <person name="Campbell B.J."/>
            <person name="Smith J.L."/>
            <person name="Hanson T.E."/>
            <person name="Klotz M.G."/>
            <person name="Stein L.Y."/>
            <person name="Lee C.K."/>
            <person name="Wu D."/>
            <person name="Robinson J.M."/>
            <person name="Khouri H.M."/>
            <person name="Eisen J.A."/>
            <person name="Cary S.C."/>
        </authorList>
    </citation>
    <scope>NUCLEOTIDE SEQUENCE [LARGE SCALE GENOMIC DNA]</scope>
    <source>
        <strain evidence="5">ATCC BAA-1463 / DSM 18972 / AmH</strain>
    </source>
</reference>
<dbReference type="Pfam" id="PF00486">
    <property type="entry name" value="Trans_reg_C"/>
    <property type="match status" value="1"/>
</dbReference>
<dbReference type="GO" id="GO:0000160">
    <property type="term" value="P:phosphorelay signal transduction system"/>
    <property type="evidence" value="ECO:0007669"/>
    <property type="project" value="InterPro"/>
</dbReference>
<dbReference type="eggNOG" id="COG0745">
    <property type="taxonomic scope" value="Bacteria"/>
</dbReference>
<dbReference type="Gene3D" id="1.10.10.10">
    <property type="entry name" value="Winged helix-like DNA-binding domain superfamily/Winged helix DNA-binding domain"/>
    <property type="match status" value="1"/>
</dbReference>
<evidence type="ECO:0000256" key="1">
    <source>
        <dbReference type="ARBA" id="ARBA00023125"/>
    </source>
</evidence>
<dbReference type="SUPFAM" id="SSF46894">
    <property type="entry name" value="C-terminal effector domain of the bipartite response regulators"/>
    <property type="match status" value="1"/>
</dbReference>
<feature type="DNA-binding region" description="OmpR/PhoB-type" evidence="2">
    <location>
        <begin position="107"/>
        <end position="196"/>
    </location>
</feature>
<evidence type="ECO:0000259" key="3">
    <source>
        <dbReference type="PROSITE" id="PS51755"/>
    </source>
</evidence>
<organism evidence="4 5">
    <name type="scientific">Nautilia profundicola (strain ATCC BAA-1463 / DSM 18972 / AmH)</name>
    <dbReference type="NCBI Taxonomy" id="598659"/>
    <lineage>
        <taxon>Bacteria</taxon>
        <taxon>Pseudomonadati</taxon>
        <taxon>Campylobacterota</taxon>
        <taxon>Epsilonproteobacteria</taxon>
        <taxon>Nautiliales</taxon>
        <taxon>Nautiliaceae</taxon>
        <taxon>Nautilia</taxon>
    </lineage>
</organism>
<sequence>MRILCFIDYDLKIDKFDVVYATDEDDFYDKILNKKYDVLIISFEFFSQFVNIKDYIKSSIIFTTAYCDTYIYKKALEVGDFCYLMHEYDKLLLRLQYLQKKLLKSKSTVYKKDNILYNFNTNELYIDSKPVKLSSAENELLKTLIKNKNTYLSKEDILMECDSIESEASIKVLISHLRKLGINIENQKNLGYKLKE</sequence>
<proteinExistence type="predicted"/>
<evidence type="ECO:0000256" key="2">
    <source>
        <dbReference type="PROSITE-ProRule" id="PRU01091"/>
    </source>
</evidence>
<dbReference type="KEGG" id="nam:NAMH_0707"/>
<dbReference type="GO" id="GO:0006355">
    <property type="term" value="P:regulation of DNA-templated transcription"/>
    <property type="evidence" value="ECO:0007669"/>
    <property type="project" value="InterPro"/>
</dbReference>
<protein>
    <submittedName>
        <fullName evidence="4">Response regulator</fullName>
    </submittedName>
</protein>
<dbReference type="RefSeq" id="WP_015902781.1">
    <property type="nucleotide sequence ID" value="NC_012115.1"/>
</dbReference>
<dbReference type="SUPFAM" id="SSF52172">
    <property type="entry name" value="CheY-like"/>
    <property type="match status" value="1"/>
</dbReference>
<dbReference type="AlphaFoldDB" id="B9L910"/>
<dbReference type="SMART" id="SM00862">
    <property type="entry name" value="Trans_reg_C"/>
    <property type="match status" value="1"/>
</dbReference>
<evidence type="ECO:0000313" key="5">
    <source>
        <dbReference type="Proteomes" id="UP000000448"/>
    </source>
</evidence>
<dbReference type="GO" id="GO:0003677">
    <property type="term" value="F:DNA binding"/>
    <property type="evidence" value="ECO:0007669"/>
    <property type="project" value="UniProtKB-UniRule"/>
</dbReference>